<dbReference type="NCBIfam" id="NF040941">
    <property type="entry name" value="GGGWT_bact"/>
    <property type="match status" value="1"/>
</dbReference>
<feature type="region of interest" description="Disordered" evidence="1">
    <location>
        <begin position="242"/>
        <end position="343"/>
    </location>
</feature>
<dbReference type="InterPro" id="IPR002181">
    <property type="entry name" value="Fibrinogen_a/b/g_C_dom"/>
</dbReference>
<evidence type="ECO:0000313" key="3">
    <source>
        <dbReference type="EMBL" id="CAG00788.1"/>
    </source>
</evidence>
<dbReference type="InterPro" id="IPR036056">
    <property type="entry name" value="Fibrinogen-like_C"/>
</dbReference>
<sequence length="427" mass="47651">QYASWDEVNVVAHGLLQLGQGLKEHVDKTKAQTRDINTRLKLLDATVVEVERRWREQEEALRARSSQKVLAAQNSRIDPLVEKMEQQEDKLDKQSLRLQRLESKVASTLPRQVSHRRAQRRRDGKPREEEPRSAGGATPAPTLTSRPLGQRSGGHVCALLSGRARDCQHLYAAGQRASGVYTIQPDGSHPLDVFCDMTSEGGWTVIQRRHDGSQNFNQPWERYKRGFGSLSGEKTLQNLQNLQNRSSASRSNTSPADFPPQASSGWAWRRSAPSPNKVPTSCGWSSAMGQDSSSRWPGTGSTWTGRTRSSPSAWRTRPPPLPPPRAAPESPFPRRTETTTWPWMSTARSCFQVGLRPPSAPERRDGGTQTSLLVAGGWWFSSCGDWNLNGRRPSAPSREQPRKPEAFRTSQGRRRSVKTTLLKIAPT</sequence>
<dbReference type="GO" id="GO:0004857">
    <property type="term" value="F:enzyme inhibitor activity"/>
    <property type="evidence" value="ECO:0007669"/>
    <property type="project" value="TreeGrafter"/>
</dbReference>
<protein>
    <submittedName>
        <fullName evidence="3">(spotted green pufferfish) hypothetical protein</fullName>
    </submittedName>
</protein>
<feature type="non-terminal residue" evidence="3">
    <location>
        <position position="427"/>
    </location>
</feature>
<feature type="compositionally biased region" description="Pro residues" evidence="1">
    <location>
        <begin position="317"/>
        <end position="326"/>
    </location>
</feature>
<dbReference type="KEGG" id="tng:GSTEN00019322G001"/>
<evidence type="ECO:0000259" key="2">
    <source>
        <dbReference type="PROSITE" id="PS51406"/>
    </source>
</evidence>
<dbReference type="PROSITE" id="PS51406">
    <property type="entry name" value="FIBRINOGEN_C_2"/>
    <property type="match status" value="1"/>
</dbReference>
<dbReference type="PANTHER" id="PTHR19143">
    <property type="entry name" value="FIBRINOGEN/TENASCIN/ANGIOPOEITIN"/>
    <property type="match status" value="1"/>
</dbReference>
<dbReference type="InterPro" id="IPR014716">
    <property type="entry name" value="Fibrinogen_a/b/g_C_1"/>
</dbReference>
<feature type="compositionally biased region" description="Basic residues" evidence="1">
    <location>
        <begin position="113"/>
        <end position="124"/>
    </location>
</feature>
<feature type="non-terminal residue" evidence="3">
    <location>
        <position position="1"/>
    </location>
</feature>
<organism evidence="3">
    <name type="scientific">Tetraodon nigroviridis</name>
    <name type="common">Spotted green pufferfish</name>
    <name type="synonym">Chelonodon nigroviridis</name>
    <dbReference type="NCBI Taxonomy" id="99883"/>
    <lineage>
        <taxon>Eukaryota</taxon>
        <taxon>Metazoa</taxon>
        <taxon>Chordata</taxon>
        <taxon>Craniata</taxon>
        <taxon>Vertebrata</taxon>
        <taxon>Euteleostomi</taxon>
        <taxon>Actinopterygii</taxon>
        <taxon>Neopterygii</taxon>
        <taxon>Teleostei</taxon>
        <taxon>Neoteleostei</taxon>
        <taxon>Acanthomorphata</taxon>
        <taxon>Eupercaria</taxon>
        <taxon>Tetraodontiformes</taxon>
        <taxon>Tetradontoidea</taxon>
        <taxon>Tetraodontidae</taxon>
        <taxon>Tetraodon</taxon>
    </lineage>
</organism>
<dbReference type="OrthoDB" id="6145874at2759"/>
<dbReference type="Gene3D" id="3.90.215.10">
    <property type="entry name" value="Gamma Fibrinogen, chain A, domain 1"/>
    <property type="match status" value="2"/>
</dbReference>
<reference evidence="3" key="1">
    <citation type="journal article" date="2004" name="Nature">
        <title>Genome duplication in the teleost fish Tetraodon nigroviridis reveals the early vertebrate proto-karyotype.</title>
        <authorList>
            <person name="Jaillon O."/>
            <person name="Aury J.-M."/>
            <person name="Brunet F."/>
            <person name="Petit J.-L."/>
            <person name="Stange-Thomann N."/>
            <person name="Mauceli E."/>
            <person name="Bouneau L."/>
            <person name="Fischer C."/>
            <person name="Ozouf-Costaz C."/>
            <person name="Bernot A."/>
            <person name="Nicaud S."/>
            <person name="Jaffe D."/>
            <person name="Fisher S."/>
            <person name="Lutfalla G."/>
            <person name="Dossat C."/>
            <person name="Segurens B."/>
            <person name="Dasilva C."/>
            <person name="Salanoubat M."/>
            <person name="Levy M."/>
            <person name="Boudet N."/>
            <person name="Castellano S."/>
            <person name="Anthouard V."/>
            <person name="Jubin C."/>
            <person name="Castelli V."/>
            <person name="Katinka M."/>
            <person name="Vacherie B."/>
            <person name="Biemont C."/>
            <person name="Skalli Z."/>
            <person name="Cattolico L."/>
            <person name="Poulain J."/>
            <person name="De Berardinis V."/>
            <person name="Cruaud C."/>
            <person name="Duprat S."/>
            <person name="Brottier P."/>
            <person name="Coutanceau J.-P."/>
            <person name="Gouzy J."/>
            <person name="Parra G."/>
            <person name="Lardier G."/>
            <person name="Chapple C."/>
            <person name="McKernan K.J."/>
            <person name="McEwan P."/>
            <person name="Bosak S."/>
            <person name="Kellis M."/>
            <person name="Volff J.-N."/>
            <person name="Guigo R."/>
            <person name="Zody M.C."/>
            <person name="Mesirov J."/>
            <person name="Lindblad-Toh K."/>
            <person name="Birren B."/>
            <person name="Nusbaum C."/>
            <person name="Kahn D."/>
            <person name="Robinson-Rechavi M."/>
            <person name="Laudet V."/>
            <person name="Schachter V."/>
            <person name="Quetier F."/>
            <person name="Saurin W."/>
            <person name="Scarpelli C."/>
            <person name="Wincker P."/>
            <person name="Lander E.S."/>
            <person name="Weissenbach J."/>
            <person name="Roest Crollius H."/>
        </authorList>
    </citation>
    <scope>NUCLEOTIDE SEQUENCE [LARGE SCALE GENOMIC DNA]</scope>
</reference>
<evidence type="ECO:0000256" key="1">
    <source>
        <dbReference type="SAM" id="MobiDB-lite"/>
    </source>
</evidence>
<feature type="region of interest" description="Disordered" evidence="1">
    <location>
        <begin position="101"/>
        <end position="152"/>
    </location>
</feature>
<dbReference type="SUPFAM" id="SSF56496">
    <property type="entry name" value="Fibrinogen C-terminal domain-like"/>
    <property type="match status" value="1"/>
</dbReference>
<dbReference type="AlphaFoldDB" id="Q4SEZ4"/>
<dbReference type="InterPro" id="IPR050373">
    <property type="entry name" value="Fibrinogen_C-term_domain"/>
</dbReference>
<accession>Q4SEZ4</accession>
<dbReference type="SMART" id="SM00186">
    <property type="entry name" value="FBG"/>
    <property type="match status" value="1"/>
</dbReference>
<name>Q4SEZ4_TETNG</name>
<dbReference type="PANTHER" id="PTHR19143:SF256">
    <property type="entry name" value="ANGIOPOIETIN-RELATED PROTEIN 4"/>
    <property type="match status" value="1"/>
</dbReference>
<dbReference type="GO" id="GO:0005615">
    <property type="term" value="C:extracellular space"/>
    <property type="evidence" value="ECO:0007669"/>
    <property type="project" value="TreeGrafter"/>
</dbReference>
<dbReference type="GO" id="GO:0070328">
    <property type="term" value="P:triglyceride homeostasis"/>
    <property type="evidence" value="ECO:0007669"/>
    <property type="project" value="TreeGrafter"/>
</dbReference>
<feature type="domain" description="Fibrinogen C-terminal" evidence="2">
    <location>
        <begin position="158"/>
        <end position="233"/>
    </location>
</feature>
<reference evidence="3" key="2">
    <citation type="submission" date="2004-02" db="EMBL/GenBank/DDBJ databases">
        <authorList>
            <consortium name="Genoscope"/>
            <consortium name="Whitehead Institute Centre for Genome Research"/>
        </authorList>
    </citation>
    <scope>NUCLEOTIDE SEQUENCE</scope>
</reference>
<feature type="region of interest" description="Disordered" evidence="1">
    <location>
        <begin position="389"/>
        <end position="427"/>
    </location>
</feature>
<comment type="caution">
    <text evidence="3">The sequence shown here is derived from an EMBL/GenBank/DDBJ whole genome shotgun (WGS) entry which is preliminary data.</text>
</comment>
<gene>
    <name evidence="3" type="ORF">GSTENG00019322001</name>
</gene>
<feature type="compositionally biased region" description="Polar residues" evidence="1">
    <location>
        <begin position="242"/>
        <end position="255"/>
    </location>
</feature>
<proteinExistence type="predicted"/>
<dbReference type="Pfam" id="PF00147">
    <property type="entry name" value="Fibrinogen_C"/>
    <property type="match status" value="1"/>
</dbReference>
<dbReference type="EMBL" id="CAAE01014609">
    <property type="protein sequence ID" value="CAG00788.1"/>
    <property type="molecule type" value="Genomic_DNA"/>
</dbReference>
<feature type="compositionally biased region" description="Low complexity" evidence="1">
    <location>
        <begin position="292"/>
        <end position="316"/>
    </location>
</feature>
<feature type="compositionally biased region" description="Polar residues" evidence="1">
    <location>
        <begin position="273"/>
        <end position="291"/>
    </location>
</feature>